<evidence type="ECO:0000256" key="3">
    <source>
        <dbReference type="ARBA" id="ARBA00004123"/>
    </source>
</evidence>
<name>A0A1U8DJF0_ALLSI</name>
<dbReference type="RefSeq" id="XP_025047910.1">
    <property type="nucleotide sequence ID" value="XM_025192125.1"/>
</dbReference>
<dbReference type="STRING" id="38654.A0A1U8DJF0"/>
<evidence type="ECO:0000256" key="8">
    <source>
        <dbReference type="ARBA" id="ARBA00022723"/>
    </source>
</evidence>
<evidence type="ECO:0000259" key="17">
    <source>
        <dbReference type="Pfam" id="PF04926"/>
    </source>
</evidence>
<evidence type="ECO:0000256" key="6">
    <source>
        <dbReference type="ARBA" id="ARBA00022664"/>
    </source>
</evidence>
<dbReference type="KEGG" id="asn:102373529"/>
<evidence type="ECO:0000256" key="16">
    <source>
        <dbReference type="SAM" id="MobiDB-lite"/>
    </source>
</evidence>
<dbReference type="GO" id="GO:0046872">
    <property type="term" value="F:metal ion binding"/>
    <property type="evidence" value="ECO:0007669"/>
    <property type="project" value="UniProtKB-KW"/>
</dbReference>
<evidence type="ECO:0000256" key="4">
    <source>
        <dbReference type="ARBA" id="ARBA00010912"/>
    </source>
</evidence>
<evidence type="ECO:0000256" key="9">
    <source>
        <dbReference type="ARBA" id="ARBA00022741"/>
    </source>
</evidence>
<dbReference type="SUPFAM" id="SSF81631">
    <property type="entry name" value="PAP/OAS1 substrate-binding domain"/>
    <property type="match status" value="1"/>
</dbReference>
<evidence type="ECO:0000256" key="5">
    <source>
        <dbReference type="ARBA" id="ARBA00012388"/>
    </source>
</evidence>
<feature type="domain" description="Poly(A) polymerase RNA-binding" evidence="17">
    <location>
        <begin position="321"/>
        <end position="384"/>
    </location>
</feature>
<comment type="catalytic activity">
    <reaction evidence="15">
        <text>RNA(n) + ATP = RNA(n)-3'-adenine ribonucleotide + diphosphate</text>
        <dbReference type="Rhea" id="RHEA:11332"/>
        <dbReference type="Rhea" id="RHEA-COMP:14527"/>
        <dbReference type="Rhea" id="RHEA-COMP:17347"/>
        <dbReference type="ChEBI" id="CHEBI:30616"/>
        <dbReference type="ChEBI" id="CHEBI:33019"/>
        <dbReference type="ChEBI" id="CHEBI:140395"/>
        <dbReference type="ChEBI" id="CHEBI:173115"/>
        <dbReference type="EC" id="2.7.7.19"/>
    </reaction>
</comment>
<gene>
    <name evidence="21 22 23" type="primary">PAPOLG</name>
</gene>
<feature type="compositionally biased region" description="Polar residues" evidence="16">
    <location>
        <begin position="659"/>
        <end position="668"/>
    </location>
</feature>
<keyword evidence="12" id="KW-0694">RNA-binding</keyword>
<evidence type="ECO:0000313" key="20">
    <source>
        <dbReference type="Proteomes" id="UP000189705"/>
    </source>
</evidence>
<dbReference type="InterPro" id="IPR048840">
    <property type="entry name" value="PolA_pol_NTPase"/>
</dbReference>
<evidence type="ECO:0000256" key="12">
    <source>
        <dbReference type="ARBA" id="ARBA00022884"/>
    </source>
</evidence>
<dbReference type="FunFam" id="1.10.1410.10:FF:000001">
    <property type="entry name" value="Putative poly(A) polymerase gamma"/>
    <property type="match status" value="1"/>
</dbReference>
<evidence type="ECO:0000256" key="13">
    <source>
        <dbReference type="ARBA" id="ARBA00023211"/>
    </source>
</evidence>
<evidence type="ECO:0000256" key="2">
    <source>
        <dbReference type="ARBA" id="ARBA00001946"/>
    </source>
</evidence>
<dbReference type="PANTHER" id="PTHR10682">
    <property type="entry name" value="POLY A POLYMERASE"/>
    <property type="match status" value="1"/>
</dbReference>
<protein>
    <recommendedName>
        <fullName evidence="5">polynucleotide adenylyltransferase</fullName>
        <ecNumber evidence="5">2.7.7.19</ecNumber>
    </recommendedName>
</protein>
<evidence type="ECO:0000256" key="14">
    <source>
        <dbReference type="ARBA" id="ARBA00023242"/>
    </source>
</evidence>
<reference evidence="21 22" key="1">
    <citation type="submission" date="2025-04" db="UniProtKB">
        <authorList>
            <consortium name="RefSeq"/>
        </authorList>
    </citation>
    <scope>IDENTIFICATION</scope>
</reference>
<dbReference type="Pfam" id="PF20750">
    <property type="entry name" value="PAP_NTPase"/>
    <property type="match status" value="1"/>
</dbReference>
<comment type="subcellular location">
    <subcellularLocation>
        <location evidence="3">Nucleus</location>
    </subcellularLocation>
</comment>
<evidence type="ECO:0000256" key="11">
    <source>
        <dbReference type="ARBA" id="ARBA00022842"/>
    </source>
</evidence>
<evidence type="ECO:0000313" key="23">
    <source>
        <dbReference type="RefSeq" id="XP_025047910.1"/>
    </source>
</evidence>
<dbReference type="InterPro" id="IPR011068">
    <property type="entry name" value="NuclTrfase_I-like_C"/>
</dbReference>
<dbReference type="CTD" id="64895"/>
<dbReference type="Gene3D" id="3.30.70.590">
    <property type="entry name" value="Poly(A) polymerase predicted RNA binding domain"/>
    <property type="match status" value="1"/>
</dbReference>
<evidence type="ECO:0000256" key="10">
    <source>
        <dbReference type="ARBA" id="ARBA00022840"/>
    </source>
</evidence>
<dbReference type="CDD" id="cd05402">
    <property type="entry name" value="NT_PAP_TUTase"/>
    <property type="match status" value="1"/>
</dbReference>
<sequence length="698" mass="78789">MKPFGVFEDEEELNHRLAVLDKLNNLVKEWILELGESKNLPPSVVANVGGKIFTFGSYRLGVHTKGADIDALCVAPRHVERSDFFQSFFEKLKHQDGIRNLRAVEDAYVPVVKFEFEGIEIDLVFARLAIQTVSDNLDLRDDSRLRSLDIRCIRSLNGCRVTDEILHLVPNKENFRLTLRAIKLWAKRRGIYSNVLGFLGGVSWAMLVARTCQLYPNALASTLVNKFFLVFSKWEWPNPVLLKQPEDSNLNLPVWDPRVNPSDRYHLMPVITPAYPQQNSTYNVSTSTRAVMEEEFKHGLAVTNEILQGKSDWPKLLEPPNFFQKYKHYIVLTASASTEEHHLEWVGLVESKIRVLVGNLERNEFINIAHVNPQSFPGNKEQYKESDYVSMWFLGIIFRKVENAESVSIDLTYDIQSFTDTVYRQANNINMLKEGMKIEATHVKRKQLHYYLPVEILQKRKKSIPDISRNAGSLQSKRICLDSSRDVDTGTPYCSPSLSKIIKLDKAAETDSSTVVQRASVATSREKPDVSASVPVKGSSIPVIASKRETTVTIKVTSPAGCTIPTVVGRNVIPRLVAPQVARSQQHLNGISTMNDKSAAPKRPHSPSSEECPKRLKDREKLIGLDLAFRSLGNPQEDARRESTGKNDELGGEFMPIPTISTSRSQRLPSRELPDLSSPVPTNNVRIIKKSIRLTLNR</sequence>
<feature type="domain" description="Poly(A) polymerase central" evidence="18">
    <location>
        <begin position="174"/>
        <end position="318"/>
    </location>
</feature>
<evidence type="ECO:0000256" key="15">
    <source>
        <dbReference type="ARBA" id="ARBA00048830"/>
    </source>
</evidence>
<feature type="compositionally biased region" description="Basic and acidic residues" evidence="16">
    <location>
        <begin position="637"/>
        <end position="649"/>
    </location>
</feature>
<dbReference type="Gene3D" id="3.30.460.10">
    <property type="entry name" value="Beta Polymerase, domain 2"/>
    <property type="match status" value="1"/>
</dbReference>
<keyword evidence="20" id="KW-1185">Reference proteome</keyword>
<evidence type="ECO:0000256" key="1">
    <source>
        <dbReference type="ARBA" id="ARBA00001936"/>
    </source>
</evidence>
<keyword evidence="10" id="KW-0067">ATP-binding</keyword>
<dbReference type="GO" id="GO:0031123">
    <property type="term" value="P:RNA 3'-end processing"/>
    <property type="evidence" value="ECO:0007669"/>
    <property type="project" value="InterPro"/>
</dbReference>
<dbReference type="InterPro" id="IPR007010">
    <property type="entry name" value="PolA_pol_RNA-bd_dom"/>
</dbReference>
<feature type="domain" description="Poly(A) polymerase nucleotidyltransferase" evidence="19">
    <location>
        <begin position="1"/>
        <end position="169"/>
    </location>
</feature>
<comment type="cofactor">
    <cofactor evidence="1">
        <name>Mn(2+)</name>
        <dbReference type="ChEBI" id="CHEBI:29035"/>
    </cofactor>
</comment>
<dbReference type="RefSeq" id="XP_014381342.1">
    <property type="nucleotide sequence ID" value="XM_014525856.2"/>
</dbReference>
<dbReference type="InterPro" id="IPR007012">
    <property type="entry name" value="PolA_pol_cen_dom"/>
</dbReference>
<proteinExistence type="inferred from homology"/>
<comment type="similarity">
    <text evidence="4">Belongs to the poly(A) polymerase family.</text>
</comment>
<dbReference type="SUPFAM" id="SSF81301">
    <property type="entry name" value="Nucleotidyltransferase"/>
    <property type="match status" value="1"/>
</dbReference>
<evidence type="ECO:0000313" key="22">
    <source>
        <dbReference type="RefSeq" id="XP_025047897.1"/>
    </source>
</evidence>
<evidence type="ECO:0000259" key="18">
    <source>
        <dbReference type="Pfam" id="PF04928"/>
    </source>
</evidence>
<dbReference type="FunFam" id="3.30.70.590:FF:000001">
    <property type="entry name" value="Putative poly(A) polymerase gamma"/>
    <property type="match status" value="1"/>
</dbReference>
<organism evidence="20 21">
    <name type="scientific">Alligator sinensis</name>
    <name type="common">Chinese alligator</name>
    <dbReference type="NCBI Taxonomy" id="38654"/>
    <lineage>
        <taxon>Eukaryota</taxon>
        <taxon>Metazoa</taxon>
        <taxon>Chordata</taxon>
        <taxon>Craniata</taxon>
        <taxon>Vertebrata</taxon>
        <taxon>Euteleostomi</taxon>
        <taxon>Archelosauria</taxon>
        <taxon>Archosauria</taxon>
        <taxon>Crocodylia</taxon>
        <taxon>Alligatoridae</taxon>
        <taxon>Alligatorinae</taxon>
        <taxon>Alligator</taxon>
    </lineage>
</organism>
<accession>A0A1U8DJF0</accession>
<dbReference type="RefSeq" id="XP_025047897.1">
    <property type="nucleotide sequence ID" value="XM_025192112.1"/>
</dbReference>
<dbReference type="Pfam" id="PF04928">
    <property type="entry name" value="PAP_central"/>
    <property type="match status" value="1"/>
</dbReference>
<comment type="cofactor">
    <cofactor evidence="2">
        <name>Mg(2+)</name>
        <dbReference type="ChEBI" id="CHEBI:18420"/>
    </cofactor>
</comment>
<keyword evidence="9" id="KW-0547">Nucleotide-binding</keyword>
<evidence type="ECO:0000313" key="21">
    <source>
        <dbReference type="RefSeq" id="XP_014381342.1"/>
    </source>
</evidence>
<dbReference type="GO" id="GO:0006397">
    <property type="term" value="P:mRNA processing"/>
    <property type="evidence" value="ECO:0007669"/>
    <property type="project" value="UniProtKB-KW"/>
</dbReference>
<dbReference type="Proteomes" id="UP000189705">
    <property type="component" value="Unplaced"/>
</dbReference>
<feature type="region of interest" description="Disordered" evidence="16">
    <location>
        <begin position="592"/>
        <end position="615"/>
    </location>
</feature>
<dbReference type="GO" id="GO:0005524">
    <property type="term" value="F:ATP binding"/>
    <property type="evidence" value="ECO:0007669"/>
    <property type="project" value="UniProtKB-KW"/>
</dbReference>
<feature type="region of interest" description="Disordered" evidence="16">
    <location>
        <begin position="628"/>
        <end position="678"/>
    </location>
</feature>
<dbReference type="GO" id="GO:0005634">
    <property type="term" value="C:nucleus"/>
    <property type="evidence" value="ECO:0007669"/>
    <property type="project" value="UniProtKB-SubCell"/>
</dbReference>
<keyword evidence="6" id="KW-0507">mRNA processing</keyword>
<evidence type="ECO:0000256" key="7">
    <source>
        <dbReference type="ARBA" id="ARBA00022679"/>
    </source>
</evidence>
<dbReference type="FunFam" id="3.30.460.10:FF:000002">
    <property type="entry name" value="Poly(A) polymerase alpha, putative"/>
    <property type="match status" value="1"/>
</dbReference>
<dbReference type="GO" id="GO:0003723">
    <property type="term" value="F:RNA binding"/>
    <property type="evidence" value="ECO:0007669"/>
    <property type="project" value="UniProtKB-KW"/>
</dbReference>
<evidence type="ECO:0000259" key="19">
    <source>
        <dbReference type="Pfam" id="PF20750"/>
    </source>
</evidence>
<dbReference type="AlphaFoldDB" id="A0A1U8DJF0"/>
<dbReference type="PANTHER" id="PTHR10682:SF6">
    <property type="entry name" value="POLY(A) POLYMERASE GAMMA"/>
    <property type="match status" value="1"/>
</dbReference>
<dbReference type="Gene3D" id="1.10.1410.10">
    <property type="match status" value="1"/>
</dbReference>
<keyword evidence="14" id="KW-0539">Nucleus</keyword>
<keyword evidence="7" id="KW-0808">Transferase</keyword>
<dbReference type="SUPFAM" id="SSF55003">
    <property type="entry name" value="PAP/Archaeal CCA-adding enzyme, C-terminal domain"/>
    <property type="match status" value="1"/>
</dbReference>
<dbReference type="EC" id="2.7.7.19" evidence="5"/>
<dbReference type="GO" id="GO:1990817">
    <property type="term" value="F:poly(A) RNA polymerase activity"/>
    <property type="evidence" value="ECO:0007669"/>
    <property type="project" value="UniProtKB-EC"/>
</dbReference>
<keyword evidence="8" id="KW-0479">Metal-binding</keyword>
<dbReference type="InterPro" id="IPR043519">
    <property type="entry name" value="NT_sf"/>
</dbReference>
<dbReference type="GeneID" id="102373529"/>
<dbReference type="Pfam" id="PF04926">
    <property type="entry name" value="PAP_RNA-bind"/>
    <property type="match status" value="1"/>
</dbReference>
<keyword evidence="13" id="KW-0464">Manganese</keyword>
<keyword evidence="11" id="KW-0460">Magnesium</keyword>